<dbReference type="InterPro" id="IPR043760">
    <property type="entry name" value="PycTM_dom"/>
</dbReference>
<evidence type="ECO:0000256" key="4">
    <source>
        <dbReference type="ARBA" id="ARBA00022741"/>
    </source>
</evidence>
<keyword evidence="2" id="KW-1003">Cell membrane</keyword>
<keyword evidence="3 8" id="KW-0812">Transmembrane</keyword>
<feature type="transmembrane region" description="Helical" evidence="8">
    <location>
        <begin position="123"/>
        <end position="142"/>
    </location>
</feature>
<evidence type="ECO:0000259" key="9">
    <source>
        <dbReference type="Pfam" id="PF18967"/>
    </source>
</evidence>
<evidence type="ECO:0000256" key="5">
    <source>
        <dbReference type="ARBA" id="ARBA00022989"/>
    </source>
</evidence>
<keyword evidence="4" id="KW-0547">Nucleotide-binding</keyword>
<evidence type="ECO:0000256" key="3">
    <source>
        <dbReference type="ARBA" id="ARBA00022692"/>
    </source>
</evidence>
<comment type="caution">
    <text evidence="10">The sequence shown here is derived from an EMBL/GenBank/DDBJ whole genome shotgun (WGS) entry which is preliminary data.</text>
</comment>
<name>A0ABP8XS42_9MICO</name>
<accession>A0ABP8XS42</accession>
<feature type="transmembrane region" description="Helical" evidence="8">
    <location>
        <begin position="44"/>
        <end position="63"/>
    </location>
</feature>
<dbReference type="EMBL" id="BAABHM010000016">
    <property type="protein sequence ID" value="GAA4711947.1"/>
    <property type="molecule type" value="Genomic_DNA"/>
</dbReference>
<evidence type="ECO:0000256" key="1">
    <source>
        <dbReference type="ARBA" id="ARBA00004236"/>
    </source>
</evidence>
<dbReference type="Pfam" id="PF18967">
    <property type="entry name" value="PycTM"/>
    <property type="match status" value="1"/>
</dbReference>
<evidence type="ECO:0000256" key="2">
    <source>
        <dbReference type="ARBA" id="ARBA00022475"/>
    </source>
</evidence>
<evidence type="ECO:0000256" key="8">
    <source>
        <dbReference type="SAM" id="Phobius"/>
    </source>
</evidence>
<gene>
    <name evidence="10" type="ORF">GCM10023198_38500</name>
</gene>
<protein>
    <recommendedName>
        <fullName evidence="9">Pycsar effector protein domain-containing protein</fullName>
    </recommendedName>
</protein>
<evidence type="ECO:0000256" key="7">
    <source>
        <dbReference type="ARBA" id="ARBA00023136"/>
    </source>
</evidence>
<keyword evidence="11" id="KW-1185">Reference proteome</keyword>
<organism evidence="10 11">
    <name type="scientific">Promicromonospora umidemergens</name>
    <dbReference type="NCBI Taxonomy" id="629679"/>
    <lineage>
        <taxon>Bacteria</taxon>
        <taxon>Bacillati</taxon>
        <taxon>Actinomycetota</taxon>
        <taxon>Actinomycetes</taxon>
        <taxon>Micrococcales</taxon>
        <taxon>Promicromonosporaceae</taxon>
        <taxon>Promicromonospora</taxon>
    </lineage>
</organism>
<evidence type="ECO:0000313" key="10">
    <source>
        <dbReference type="EMBL" id="GAA4711947.1"/>
    </source>
</evidence>
<evidence type="ECO:0000256" key="6">
    <source>
        <dbReference type="ARBA" id="ARBA00023118"/>
    </source>
</evidence>
<keyword evidence="7 8" id="KW-0472">Membrane</keyword>
<evidence type="ECO:0000313" key="11">
    <source>
        <dbReference type="Proteomes" id="UP001500843"/>
    </source>
</evidence>
<proteinExistence type="predicted"/>
<comment type="subcellular location">
    <subcellularLocation>
        <location evidence="1">Cell membrane</location>
    </subcellularLocation>
</comment>
<dbReference type="Proteomes" id="UP001500843">
    <property type="component" value="Unassembled WGS sequence"/>
</dbReference>
<reference evidence="11" key="1">
    <citation type="journal article" date="2019" name="Int. J. Syst. Evol. Microbiol.">
        <title>The Global Catalogue of Microorganisms (GCM) 10K type strain sequencing project: providing services to taxonomists for standard genome sequencing and annotation.</title>
        <authorList>
            <consortium name="The Broad Institute Genomics Platform"/>
            <consortium name="The Broad Institute Genome Sequencing Center for Infectious Disease"/>
            <person name="Wu L."/>
            <person name="Ma J."/>
        </authorList>
    </citation>
    <scope>NUCLEOTIDE SEQUENCE [LARGE SCALE GENOMIC DNA]</scope>
    <source>
        <strain evidence="11">JCM 17975</strain>
    </source>
</reference>
<feature type="domain" description="Pycsar effector protein" evidence="9">
    <location>
        <begin position="4"/>
        <end position="141"/>
    </location>
</feature>
<sequence length="144" mass="15535">MIPADQKASVILAVLGLGFGAALSGLVAGEWRPDTLAPWSQAMWWSGLSAGALAVYFAGSAVWPRYTSVDVNDGVHYWGHAARFTTLAALTETLDTQQIDHVARTRHQLWRLSHVVARKFRRIRFAMGFAVAGAILALASTVSG</sequence>
<keyword evidence="6" id="KW-0051">Antiviral defense</keyword>
<keyword evidence="5 8" id="KW-1133">Transmembrane helix</keyword>